<feature type="compositionally biased region" description="Polar residues" evidence="13">
    <location>
        <begin position="1866"/>
        <end position="1880"/>
    </location>
</feature>
<dbReference type="PROSITE" id="PS50005">
    <property type="entry name" value="TPR"/>
    <property type="match status" value="1"/>
</dbReference>
<feature type="domain" description="RING-type" evidence="14">
    <location>
        <begin position="8"/>
        <end position="45"/>
    </location>
</feature>
<feature type="region of interest" description="Disordered" evidence="13">
    <location>
        <begin position="153"/>
        <end position="245"/>
    </location>
</feature>
<evidence type="ECO:0000256" key="12">
    <source>
        <dbReference type="PROSITE-ProRule" id="PRU00339"/>
    </source>
</evidence>
<dbReference type="OrthoDB" id="5958958at2759"/>
<feature type="repeat" description="ANK" evidence="10">
    <location>
        <begin position="1590"/>
        <end position="1622"/>
    </location>
</feature>
<feature type="repeat" description="ANK" evidence="10">
    <location>
        <begin position="1524"/>
        <end position="1556"/>
    </location>
</feature>
<keyword evidence="5" id="KW-0862">Zinc</keyword>
<feature type="compositionally biased region" description="Polar residues" evidence="13">
    <location>
        <begin position="471"/>
        <end position="481"/>
    </location>
</feature>
<keyword evidence="3 11" id="KW-0479">Metal-binding</keyword>
<dbReference type="Pfam" id="PF25521">
    <property type="entry name" value="WHD_TANC1"/>
    <property type="match status" value="1"/>
</dbReference>
<feature type="repeat" description="TPR" evidence="12">
    <location>
        <begin position="1750"/>
        <end position="1783"/>
    </location>
</feature>
<feature type="compositionally biased region" description="Basic and acidic residues" evidence="13">
    <location>
        <begin position="2203"/>
        <end position="2215"/>
    </location>
</feature>
<feature type="region of interest" description="Disordered" evidence="13">
    <location>
        <begin position="1800"/>
        <end position="1955"/>
    </location>
</feature>
<feature type="compositionally biased region" description="Polar residues" evidence="13">
    <location>
        <begin position="2116"/>
        <end position="2125"/>
    </location>
</feature>
<accession>A0A9Q1BZI1</accession>
<feature type="compositionally biased region" description="Basic and acidic residues" evidence="13">
    <location>
        <begin position="614"/>
        <end position="624"/>
    </location>
</feature>
<feature type="region of interest" description="Disordered" evidence="13">
    <location>
        <begin position="438"/>
        <end position="573"/>
    </location>
</feature>
<gene>
    <name evidence="15" type="ORF">HOLleu_19391</name>
</gene>
<feature type="repeat" description="ANK" evidence="10">
    <location>
        <begin position="1491"/>
        <end position="1523"/>
    </location>
</feature>
<feature type="compositionally biased region" description="Polar residues" evidence="13">
    <location>
        <begin position="554"/>
        <end position="573"/>
    </location>
</feature>
<evidence type="ECO:0000256" key="5">
    <source>
        <dbReference type="ARBA" id="ARBA00022833"/>
    </source>
</evidence>
<feature type="compositionally biased region" description="Polar residues" evidence="13">
    <location>
        <begin position="625"/>
        <end position="649"/>
    </location>
</feature>
<feature type="compositionally biased region" description="Polar residues" evidence="13">
    <location>
        <begin position="441"/>
        <end position="451"/>
    </location>
</feature>
<evidence type="ECO:0000256" key="9">
    <source>
        <dbReference type="ARBA" id="ARBA00038259"/>
    </source>
</evidence>
<feature type="region of interest" description="Disordered" evidence="13">
    <location>
        <begin position="257"/>
        <end position="279"/>
    </location>
</feature>
<comment type="similarity">
    <text evidence="9">Belongs to the TANC family.</text>
</comment>
<keyword evidence="1" id="KW-0597">Phosphoprotein</keyword>
<feature type="region of interest" description="Disordered" evidence="13">
    <location>
        <begin position="82"/>
        <end position="129"/>
    </location>
</feature>
<dbReference type="InterPro" id="IPR011990">
    <property type="entry name" value="TPR-like_helical_dom_sf"/>
</dbReference>
<organism evidence="15 16">
    <name type="scientific">Holothuria leucospilota</name>
    <name type="common">Black long sea cucumber</name>
    <name type="synonym">Mertensiothuria leucospilota</name>
    <dbReference type="NCBI Taxonomy" id="206669"/>
    <lineage>
        <taxon>Eukaryota</taxon>
        <taxon>Metazoa</taxon>
        <taxon>Echinodermata</taxon>
        <taxon>Eleutherozoa</taxon>
        <taxon>Echinozoa</taxon>
        <taxon>Holothuroidea</taxon>
        <taxon>Aspidochirotacea</taxon>
        <taxon>Aspidochirotida</taxon>
        <taxon>Holothuriidae</taxon>
        <taxon>Holothuria</taxon>
    </lineage>
</organism>
<dbReference type="GO" id="GO:0098794">
    <property type="term" value="C:postsynapse"/>
    <property type="evidence" value="ECO:0007669"/>
    <property type="project" value="UniProtKB-SubCell"/>
</dbReference>
<dbReference type="PANTHER" id="PTHR24166">
    <property type="entry name" value="ROLLING PEBBLES, ISOFORM B"/>
    <property type="match status" value="1"/>
</dbReference>
<dbReference type="Proteomes" id="UP001152320">
    <property type="component" value="Chromosome 9"/>
</dbReference>
<evidence type="ECO:0000256" key="2">
    <source>
        <dbReference type="ARBA" id="ARBA00022737"/>
    </source>
</evidence>
<keyword evidence="16" id="KW-1185">Reference proteome</keyword>
<feature type="compositionally biased region" description="Polar residues" evidence="13">
    <location>
        <begin position="363"/>
        <end position="372"/>
    </location>
</feature>
<dbReference type="SMART" id="SM00248">
    <property type="entry name" value="ANK"/>
    <property type="match status" value="9"/>
</dbReference>
<dbReference type="InterPro" id="IPR058018">
    <property type="entry name" value="AAA_lid_TANC1/2"/>
</dbReference>
<dbReference type="PROSITE" id="PS50089">
    <property type="entry name" value="ZF_RING_2"/>
    <property type="match status" value="1"/>
</dbReference>
<dbReference type="InterPro" id="IPR058056">
    <property type="entry name" value="WH_TANC1/2"/>
</dbReference>
<feature type="compositionally biased region" description="Polar residues" evidence="13">
    <location>
        <begin position="1836"/>
        <end position="1856"/>
    </location>
</feature>
<comment type="caution">
    <text evidence="15">The sequence shown here is derived from an EMBL/GenBank/DDBJ whole genome shotgun (WGS) entry which is preliminary data.</text>
</comment>
<feature type="compositionally biased region" description="Polar residues" evidence="13">
    <location>
        <begin position="529"/>
        <end position="538"/>
    </location>
</feature>
<dbReference type="PANTHER" id="PTHR24166:SF55">
    <property type="entry name" value="ROLLING PEBBLES, ISOFORM B"/>
    <property type="match status" value="1"/>
</dbReference>
<dbReference type="InterPro" id="IPR050889">
    <property type="entry name" value="Dendritic_Spine_Reg/Scaffold"/>
</dbReference>
<evidence type="ECO:0000256" key="13">
    <source>
        <dbReference type="SAM" id="MobiDB-lite"/>
    </source>
</evidence>
<dbReference type="Pfam" id="PF00023">
    <property type="entry name" value="Ank"/>
    <property type="match status" value="1"/>
</dbReference>
<feature type="region of interest" description="Disordered" evidence="13">
    <location>
        <begin position="590"/>
        <end position="712"/>
    </location>
</feature>
<dbReference type="InterPro" id="IPR019734">
    <property type="entry name" value="TPR_rpt"/>
</dbReference>
<feature type="repeat" description="ANK" evidence="10">
    <location>
        <begin position="1458"/>
        <end position="1490"/>
    </location>
</feature>
<evidence type="ECO:0000256" key="8">
    <source>
        <dbReference type="ARBA" id="ARBA00034110"/>
    </source>
</evidence>
<feature type="compositionally biased region" description="Acidic residues" evidence="13">
    <location>
        <begin position="214"/>
        <end position="223"/>
    </location>
</feature>
<feature type="compositionally biased region" description="Basic and acidic residues" evidence="13">
    <location>
        <begin position="657"/>
        <end position="687"/>
    </location>
</feature>
<dbReference type="EMBL" id="JAIZAY010000009">
    <property type="protein sequence ID" value="KAJ8035650.1"/>
    <property type="molecule type" value="Genomic_DNA"/>
</dbReference>
<proteinExistence type="inferred from homology"/>
<evidence type="ECO:0000256" key="6">
    <source>
        <dbReference type="ARBA" id="ARBA00023018"/>
    </source>
</evidence>
<feature type="compositionally biased region" description="Polar residues" evidence="13">
    <location>
        <begin position="2132"/>
        <end position="2142"/>
    </location>
</feature>
<dbReference type="SMART" id="SM00028">
    <property type="entry name" value="TPR"/>
    <property type="match status" value="3"/>
</dbReference>
<feature type="compositionally biased region" description="Polar residues" evidence="13">
    <location>
        <begin position="101"/>
        <end position="110"/>
    </location>
</feature>
<feature type="region of interest" description="Disordered" evidence="13">
    <location>
        <begin position="1973"/>
        <end position="2008"/>
    </location>
</feature>
<dbReference type="Gene3D" id="1.25.40.10">
    <property type="entry name" value="Tetratricopeptide repeat domain"/>
    <property type="match status" value="1"/>
</dbReference>
<evidence type="ECO:0000256" key="4">
    <source>
        <dbReference type="ARBA" id="ARBA00022803"/>
    </source>
</evidence>
<protein>
    <submittedName>
        <fullName evidence="15">Protein TANC2</fullName>
    </submittedName>
</protein>
<name>A0A9Q1BZI1_HOLLE</name>
<feature type="compositionally biased region" description="Polar residues" evidence="13">
    <location>
        <begin position="1973"/>
        <end position="1985"/>
    </location>
</feature>
<feature type="repeat" description="ANK" evidence="10">
    <location>
        <begin position="1344"/>
        <end position="1376"/>
    </location>
</feature>
<dbReference type="Pfam" id="PF12796">
    <property type="entry name" value="Ank_2"/>
    <property type="match status" value="3"/>
</dbReference>
<keyword evidence="6" id="KW-0770">Synapse</keyword>
<feature type="compositionally biased region" description="Basic and acidic residues" evidence="13">
    <location>
        <begin position="1800"/>
        <end position="1827"/>
    </location>
</feature>
<feature type="repeat" description="ANK" evidence="10">
    <location>
        <begin position="1311"/>
        <end position="1343"/>
    </location>
</feature>
<sequence>MDTSPHICPSCQQPYDKSRKRKLTDACGHARCYSCMFSTETCPVCAGLSRSPRHTPDYMGKHHPSQGSPRRTPEYIAQQRLLSQTQNSPSMARKSRETDTSKQGMNNQPRGQDVPPIVPPPALPYSHGQMMDSMNQIAPAPFTRVHGGSLKRSKFYTDPQRHPSLPQPNVSSSPKHSKSRKGTGHQVPHGKHFENPVQNFFVPPPPQHPPSGDSDSDYDEIPEDPQSNCSSCHDDNLPPPPDPQLAAEALRDRLGFLFSQAPSPPPPTSHPGFQPIPAQVPQPVAHSVHVRQQSLPVMGSAPPGYLTTVHEGPGALNNLSGQLGPDPRNPNAMMYPPQYNINPEVPTQAFGDQSLNQNFVRGQQGSGSLRRSTGQKHHPRMGVSQGPHPSDNVVPSYATMPNSTQTSQAALVMSVKPQDSRPSVAVANIRNLSAAQRAVAENSNFQSQGKQTYRDEPRNSFDVKDREPHQHINQFVSNQRASPPRQRFGKPAQSVPDRLDSQGTPPVSNVEPWVSQVSVSSEQAATQSNQQMRVTHSQRVAPPHPVPSPRTKITVPQTSDDSKRTNLSAGSTSANDTAFTFESLSTEERTFTSVSSMENASHSMVLPPTPTSPPERDTLSDKTSHSAPSSVNVSHLSRPSGNQQQSSAPTPAPRLSKSPDKGGLNREGSGKRLSEEDARQGRADRPKGLGNAAGTVGRIRSSSTTSASSPEVVDDISVGKDRYNFMRRSLRDKESSSNKLSPDFKARMASLKPSQLILKPLTYEIPGFRTECPFLGREWLFPELEKCFTKEQTSSEKYRGVALLGDIGMGKSFVVGRIVALSTLSSFLVNSANMNRRSTDLDMSSSSSGPNAMYSATGTMTRARQMSEQALMSLASMVCAFHICQADNSVTCMVPEFLHGLAGQLTHSIPPYKELLRNEPQIQMSLTLRECTQNPGDALIRGILDPLVALKSQGKLAMENCIILVDGLNEAEFHKSDYGDTIASFLSKHLTRFPLWLKVMATVRTSFAELTKLLPVYRISLDKTTNSEFIQKDAETFISFRLQQSQVLRTNASLNGKLDQSFLTKFRNHLQSQSKGCFLYLKLTLDLIEQGHLVLKSPSFKVLPINLSEVFLLQCNLKFPSNRSFDLVLPILNVSLASLSPLTDKQLHEAVNASLVEDVLSWEEFEKRIQVVSSFLFLRQDNCRMFYHPSFREWLIRREDGDSPKFLCDYRAGHASIAFWMSRSQGSLKKEAAFELGHHILKAHIYKTVGRHVSVGRFTARELQAIWMQLSTDDVSGCLVTKRNLFSPNIKVSRLLLLAGANPNQKTDVLNCSPILCVASREGHADMVSLLLEFGADVNITCDRGLSALCHAAIGGDLELLRMLLIKKAKLTHTDKAGKCAVVHAAEFGHLPLVSFMLQGDWSKEDTTIHTRQKVAQQALTAAAGAGHKDVCTFLLDLPDPSTPSQSMVVIDGSDSLQGDTALTSACMCGRTEIVKFLLKRGASVNIANQSQMTPLICAVRKGHWEIVDILLFHGASLSDVDRHGRTPLMLAAGEGHLAVLEILLSKGGDVKATDKEGLTALCWACLKGHLNIVKSLLERDSDIDHEDKNGRTPLDLAAFFGDPQVVQLLIEKGTNVEHLDKSGMRPLDRAIGCRNTSVVSVLLKKGAKLGPAAWAMATSKPDILLLLLKKLMDDGNALYKKEKWREACHKYQCALKKFPTDGLGEDIRTYKELKVNLYLNISRCKRKLEDIPGAIEFSSKALEIKPQCFEAFYSRARAKRAIRQFASALQDLLEAVKLAPSNREVRRLLVRVKEECKEEAKRQREAQQAHPVMEKMGSKDSEKEQTPDSGLAGSQPGSGEASQGEVSESENQSDAALQKSEATSERSISSDQPSSNTETLEGAPAKDFQPYQPQLLTDSMKGDPEGTAAEPSGSPDQTSLVISKEIINGSIPQPVARRAKTVKTSSRPPSIEVASSEPVISGVVKFKPVNQSGEISQHEPSSSEPIMKDVNQDGGVKGFTSKPPPLDLELEAKRLSLEERKMLLMTGADEPNSAESTESGDIALRPKKGFVMNVAKRLSGAHSPDMNNGNSISHPEPKSPSERRHQAVSRRDVPPQAEIAPSIASKESQEEFPASHSSSTSWDSQGERNPSHPPVNSTSSHSEGENGFQREGTADGAGVGAEGRSIPIPFPQVQTARSVEKIETQLATSPSLNSGSRLNNQDSRRPQPDPRRAQSEFPRPSGAHTIFIGPTAL</sequence>
<keyword evidence="4 12" id="KW-0802">TPR repeat</keyword>
<dbReference type="Gene3D" id="1.25.40.20">
    <property type="entry name" value="Ankyrin repeat-containing domain"/>
    <property type="match status" value="2"/>
</dbReference>
<evidence type="ECO:0000256" key="10">
    <source>
        <dbReference type="PROSITE-ProRule" id="PRU00023"/>
    </source>
</evidence>
<feature type="region of interest" description="Disordered" evidence="13">
    <location>
        <begin position="363"/>
        <end position="390"/>
    </location>
</feature>
<reference evidence="15" key="1">
    <citation type="submission" date="2021-10" db="EMBL/GenBank/DDBJ databases">
        <title>Tropical sea cucumber genome reveals ecological adaptation and Cuvierian tubules defense mechanism.</title>
        <authorList>
            <person name="Chen T."/>
        </authorList>
    </citation>
    <scope>NUCLEOTIDE SEQUENCE</scope>
    <source>
        <strain evidence="15">Nanhai2018</strain>
        <tissue evidence="15">Muscle</tissue>
    </source>
</reference>
<feature type="compositionally biased region" description="Basic and acidic residues" evidence="13">
    <location>
        <begin position="452"/>
        <end position="470"/>
    </location>
</feature>
<evidence type="ECO:0000313" key="16">
    <source>
        <dbReference type="Proteomes" id="UP001152320"/>
    </source>
</evidence>
<dbReference type="SUPFAM" id="SSF48452">
    <property type="entry name" value="TPR-like"/>
    <property type="match status" value="1"/>
</dbReference>
<feature type="compositionally biased region" description="Low complexity" evidence="13">
    <location>
        <begin position="514"/>
        <end position="528"/>
    </location>
</feature>
<evidence type="ECO:0000256" key="7">
    <source>
        <dbReference type="ARBA" id="ARBA00023043"/>
    </source>
</evidence>
<keyword evidence="7 10" id="KW-0040">ANK repeat</keyword>
<evidence type="ECO:0000313" key="15">
    <source>
        <dbReference type="EMBL" id="KAJ8035650.1"/>
    </source>
</evidence>
<dbReference type="PROSITE" id="PS50088">
    <property type="entry name" value="ANK_REPEAT"/>
    <property type="match status" value="7"/>
</dbReference>
<dbReference type="PROSITE" id="PS50297">
    <property type="entry name" value="ANK_REP_REGION"/>
    <property type="match status" value="6"/>
</dbReference>
<dbReference type="GO" id="GO:0008270">
    <property type="term" value="F:zinc ion binding"/>
    <property type="evidence" value="ECO:0007669"/>
    <property type="project" value="UniProtKB-KW"/>
</dbReference>
<keyword evidence="3 11" id="KW-0863">Zinc-finger</keyword>
<evidence type="ECO:0000256" key="3">
    <source>
        <dbReference type="ARBA" id="ARBA00022771"/>
    </source>
</evidence>
<evidence type="ECO:0000256" key="11">
    <source>
        <dbReference type="PROSITE-ProRule" id="PRU00175"/>
    </source>
</evidence>
<feature type="compositionally biased region" description="Polar residues" evidence="13">
    <location>
        <begin position="591"/>
        <end position="602"/>
    </location>
</feature>
<dbReference type="InterPro" id="IPR001841">
    <property type="entry name" value="Znf_RING"/>
</dbReference>
<keyword evidence="2" id="KW-0677">Repeat</keyword>
<comment type="subcellular location">
    <subcellularLocation>
        <location evidence="8">Postsynapse</location>
    </subcellularLocation>
</comment>
<feature type="repeat" description="ANK" evidence="10">
    <location>
        <begin position="1557"/>
        <end position="1589"/>
    </location>
</feature>
<dbReference type="Pfam" id="PF25520">
    <property type="entry name" value="AAA_lid_TANC1"/>
    <property type="match status" value="1"/>
</dbReference>
<feature type="compositionally biased region" description="Basic and acidic residues" evidence="13">
    <location>
        <begin position="2076"/>
        <end position="2094"/>
    </location>
</feature>
<evidence type="ECO:0000256" key="1">
    <source>
        <dbReference type="ARBA" id="ARBA00022553"/>
    </source>
</evidence>
<feature type="region of interest" description="Disordered" evidence="13">
    <location>
        <begin position="2026"/>
        <end position="2234"/>
    </location>
</feature>
<dbReference type="SUPFAM" id="SSF48403">
    <property type="entry name" value="Ankyrin repeat"/>
    <property type="match status" value="2"/>
</dbReference>
<dbReference type="InterPro" id="IPR036770">
    <property type="entry name" value="Ankyrin_rpt-contain_sf"/>
</dbReference>
<feature type="compositionally biased region" description="Polar residues" evidence="13">
    <location>
        <begin position="2186"/>
        <end position="2201"/>
    </location>
</feature>
<dbReference type="InterPro" id="IPR002110">
    <property type="entry name" value="Ankyrin_rpt"/>
</dbReference>
<evidence type="ECO:0000259" key="14">
    <source>
        <dbReference type="PROSITE" id="PS50089"/>
    </source>
</evidence>